<accession>F2E5H8</accession>
<proteinExistence type="evidence at transcript level"/>
<name>F2E5H8_HORVV</name>
<reference evidence="1" key="1">
    <citation type="journal article" date="2011" name="Plant Physiol.">
        <title>Comprehensive sequence analysis of 24,783 barley full-length cDNAs derived from 12 clone libraries.</title>
        <authorList>
            <person name="Matsumoto T."/>
            <person name="Tanaka T."/>
            <person name="Sakai H."/>
            <person name="Amano N."/>
            <person name="Kanamori H."/>
            <person name="Kurita K."/>
            <person name="Kikuta A."/>
            <person name="Kamiya K."/>
            <person name="Yamamoto M."/>
            <person name="Ikawa H."/>
            <person name="Fujii N."/>
            <person name="Hori K."/>
            <person name="Itoh T."/>
            <person name="Sato K."/>
        </authorList>
    </citation>
    <scope>NUCLEOTIDE SEQUENCE</scope>
    <source>
        <tissue evidence="1">Shoot and root</tissue>
    </source>
</reference>
<sequence length="50" mass="5683">MFKIASILIVAREVRHPSTGGERLDVLPYLVSLCFRGFEVDEFLRSLVVC</sequence>
<dbReference type="EMBL" id="AK371402">
    <property type="protein sequence ID" value="BAK02600.1"/>
    <property type="molecule type" value="mRNA"/>
</dbReference>
<organism evidence="1">
    <name type="scientific">Hordeum vulgare subsp. vulgare</name>
    <name type="common">Domesticated barley</name>
    <dbReference type="NCBI Taxonomy" id="112509"/>
    <lineage>
        <taxon>Eukaryota</taxon>
        <taxon>Viridiplantae</taxon>
        <taxon>Streptophyta</taxon>
        <taxon>Embryophyta</taxon>
        <taxon>Tracheophyta</taxon>
        <taxon>Spermatophyta</taxon>
        <taxon>Magnoliopsida</taxon>
        <taxon>Liliopsida</taxon>
        <taxon>Poales</taxon>
        <taxon>Poaceae</taxon>
        <taxon>BOP clade</taxon>
        <taxon>Pooideae</taxon>
        <taxon>Triticodae</taxon>
        <taxon>Triticeae</taxon>
        <taxon>Hordeinae</taxon>
        <taxon>Hordeum</taxon>
    </lineage>
</organism>
<evidence type="ECO:0000313" key="1">
    <source>
        <dbReference type="EMBL" id="BAK02600.1"/>
    </source>
</evidence>
<dbReference type="AlphaFoldDB" id="F2E5H8"/>
<protein>
    <submittedName>
        <fullName evidence="1">Predicted protein</fullName>
    </submittedName>
</protein>